<organism evidence="2 3">
    <name type="scientific">Kosakonia sacchari</name>
    <dbReference type="NCBI Taxonomy" id="1158459"/>
    <lineage>
        <taxon>Bacteria</taxon>
        <taxon>Pseudomonadati</taxon>
        <taxon>Pseudomonadota</taxon>
        <taxon>Gammaproteobacteria</taxon>
        <taxon>Enterobacterales</taxon>
        <taxon>Enterobacteriaceae</taxon>
        <taxon>Kosakonia</taxon>
    </lineage>
</organism>
<proteinExistence type="predicted"/>
<geneLocation type="plasmid" evidence="2 3">
    <name>pKS2022</name>
</geneLocation>
<accession>A0ABZ0MWT0</accession>
<dbReference type="Proteomes" id="UP001302368">
    <property type="component" value="Plasmid pKS2022"/>
</dbReference>
<gene>
    <name evidence="2" type="ORF">Q8Y70_23855</name>
</gene>
<keyword evidence="3" id="KW-1185">Reference proteome</keyword>
<evidence type="ECO:0000313" key="2">
    <source>
        <dbReference type="EMBL" id="WOZ79992.1"/>
    </source>
</evidence>
<keyword evidence="2" id="KW-0614">Plasmid</keyword>
<reference evidence="2 3" key="1">
    <citation type="submission" date="2023-10" db="EMBL/GenBank/DDBJ databases">
        <title>Genome sequencing of the isolated polysaccharide-producing bacterium Kosakonia sacchari KS2022.</title>
        <authorList>
            <person name="Yi X."/>
        </authorList>
    </citation>
    <scope>NUCLEOTIDE SEQUENCE [LARGE SCALE GENOMIC DNA]</scope>
    <source>
        <strain evidence="2 3">KS2022</strain>
        <plasmid evidence="2 3">pKS2022</plasmid>
    </source>
</reference>
<feature type="region of interest" description="Disordered" evidence="1">
    <location>
        <begin position="71"/>
        <end position="97"/>
    </location>
</feature>
<protein>
    <submittedName>
        <fullName evidence="2">Uncharacterized protein</fullName>
    </submittedName>
</protein>
<evidence type="ECO:0000313" key="3">
    <source>
        <dbReference type="Proteomes" id="UP001302368"/>
    </source>
</evidence>
<dbReference type="EMBL" id="CP137745">
    <property type="protein sequence ID" value="WOZ79992.1"/>
    <property type="molecule type" value="Genomic_DNA"/>
</dbReference>
<name>A0ABZ0MWT0_9ENTR</name>
<sequence>MKKKGIRILPETQASRLRSEMRALNKAQKKGITEKALANEMTKDMANPDSAETLIQAASVIRYMNGIKQGETPLSDAMDRLTNPCTNPGGAGEPEPA</sequence>
<evidence type="ECO:0000256" key="1">
    <source>
        <dbReference type="SAM" id="MobiDB-lite"/>
    </source>
</evidence>
<dbReference type="RefSeq" id="WP_305737714.1">
    <property type="nucleotide sequence ID" value="NZ_CP137745.1"/>
</dbReference>